<dbReference type="SMART" id="SM00062">
    <property type="entry name" value="PBPb"/>
    <property type="match status" value="1"/>
</dbReference>
<evidence type="ECO:0000313" key="4">
    <source>
        <dbReference type="Proteomes" id="UP000006365"/>
    </source>
</evidence>
<dbReference type="InterPro" id="IPR001638">
    <property type="entry name" value="Solute-binding_3/MltF_N"/>
</dbReference>
<dbReference type="EMBL" id="CP002364">
    <property type="protein sequence ID" value="ADW19325.1"/>
    <property type="molecule type" value="Genomic_DNA"/>
</dbReference>
<dbReference type="KEGG" id="dpr:Despr_3197"/>
<protein>
    <submittedName>
        <fullName evidence="3">Extracellular solute-binding protein family 3</fullName>
    </submittedName>
</protein>
<evidence type="ECO:0000313" key="3">
    <source>
        <dbReference type="EMBL" id="ADW19325.1"/>
    </source>
</evidence>
<keyword evidence="4" id="KW-1185">Reference proteome</keyword>
<accession>A0A7U3YPT1</accession>
<feature type="chain" id="PRO_5031531441" evidence="1">
    <location>
        <begin position="27"/>
        <end position="292"/>
    </location>
</feature>
<feature type="signal peptide" evidence="1">
    <location>
        <begin position="1"/>
        <end position="26"/>
    </location>
</feature>
<sequence>MVHRRPSLASRMLVLLLLCIPSPLPAKDTVTWMEAVFPPFYIQSGANQEQGYGDIVTDILQEHLSDYEHEEVITNITRHFYKFKQGEKVCSAGLYKTAERDAFMYFSIPSFITLPPVLIIKKENIANFGHQTTVPLADVLANKGLMIGLAKDRSYGKTLDAILEQHKGQGNLVEFTGQELSFNLFQMLLRNRLDGIIGLPEEALYQAEQMGIRGQVLTLTLAENLQNYDGWMSSVGCSKNAWGKEMIEKINAILLEQRPTERYRAAYERWLDAGSIEQYRKAYSEVFLKTRP</sequence>
<dbReference type="RefSeq" id="WP_015725849.1">
    <property type="nucleotide sequence ID" value="NC_014972.1"/>
</dbReference>
<dbReference type="Proteomes" id="UP000006365">
    <property type="component" value="Chromosome"/>
</dbReference>
<dbReference type="Pfam" id="PF00497">
    <property type="entry name" value="SBP_bac_3"/>
    <property type="match status" value="1"/>
</dbReference>
<dbReference type="AlphaFoldDB" id="A0A7U3YPT1"/>
<evidence type="ECO:0000259" key="2">
    <source>
        <dbReference type="SMART" id="SM00062"/>
    </source>
</evidence>
<keyword evidence="1" id="KW-0732">Signal</keyword>
<gene>
    <name evidence="3" type="ordered locus">Despr_3197</name>
</gene>
<feature type="domain" description="Solute-binding protein family 3/N-terminal" evidence="2">
    <location>
        <begin position="29"/>
        <end position="274"/>
    </location>
</feature>
<dbReference type="SUPFAM" id="SSF53850">
    <property type="entry name" value="Periplasmic binding protein-like II"/>
    <property type="match status" value="1"/>
</dbReference>
<evidence type="ECO:0000256" key="1">
    <source>
        <dbReference type="SAM" id="SignalP"/>
    </source>
</evidence>
<name>A0A7U3YPT1_DESPD</name>
<proteinExistence type="predicted"/>
<dbReference type="InterPro" id="IPR011972">
    <property type="entry name" value="CHP02285"/>
</dbReference>
<dbReference type="NCBIfam" id="TIGR02285">
    <property type="entry name" value="TIGR02285 family protein"/>
    <property type="match status" value="1"/>
</dbReference>
<reference evidence="3 4" key="1">
    <citation type="journal article" date="2011" name="Stand. Genomic Sci.">
        <title>Complete genome sequence of Desulfobulbus propionicus type strain (1pr3).</title>
        <authorList>
            <person name="Pagani I."/>
            <person name="Lapidus A."/>
            <person name="Nolan M."/>
            <person name="Lucas S."/>
            <person name="Hammon N."/>
            <person name="Deshpande S."/>
            <person name="Cheng J.F."/>
            <person name="Chertkov O."/>
            <person name="Davenport K."/>
            <person name="Tapia R."/>
            <person name="Han C."/>
            <person name="Goodwin L."/>
            <person name="Pitluck S."/>
            <person name="Liolios K."/>
            <person name="Mavromatis K."/>
            <person name="Ivanova N."/>
            <person name="Mikhailova N."/>
            <person name="Pati A."/>
            <person name="Chen A."/>
            <person name="Palaniappan K."/>
            <person name="Land M."/>
            <person name="Hauser L."/>
            <person name="Chang Y.J."/>
            <person name="Jeffries C.D."/>
            <person name="Detter J.C."/>
            <person name="Brambilla E."/>
            <person name="Kannan K.P."/>
            <person name="Djao O.D."/>
            <person name="Rohde M."/>
            <person name="Pukall R."/>
            <person name="Spring S."/>
            <person name="Goker M."/>
            <person name="Sikorski J."/>
            <person name="Woyke T."/>
            <person name="Bristow J."/>
            <person name="Eisen J.A."/>
            <person name="Markowitz V."/>
            <person name="Hugenholtz P."/>
            <person name="Kyrpides N.C."/>
            <person name="Klenk H.P."/>
        </authorList>
    </citation>
    <scope>NUCLEOTIDE SEQUENCE [LARGE SCALE GENOMIC DNA]</scope>
    <source>
        <strain evidence="4">ATCC 33891 / DSM 2032 / 1pr3</strain>
    </source>
</reference>
<organism evidence="3 4">
    <name type="scientific">Desulfobulbus propionicus (strain ATCC 33891 / DSM 2032 / VKM B-1956 / 1pr3)</name>
    <dbReference type="NCBI Taxonomy" id="577650"/>
    <lineage>
        <taxon>Bacteria</taxon>
        <taxon>Pseudomonadati</taxon>
        <taxon>Thermodesulfobacteriota</taxon>
        <taxon>Desulfobulbia</taxon>
        <taxon>Desulfobulbales</taxon>
        <taxon>Desulfobulbaceae</taxon>
        <taxon>Desulfobulbus</taxon>
    </lineage>
</organism>
<dbReference type="Gene3D" id="3.40.190.10">
    <property type="entry name" value="Periplasmic binding protein-like II"/>
    <property type="match status" value="2"/>
</dbReference>